<dbReference type="EMBL" id="UINC01001820">
    <property type="protein sequence ID" value="SUZ89536.1"/>
    <property type="molecule type" value="Genomic_DNA"/>
</dbReference>
<dbReference type="Gene3D" id="3.20.20.140">
    <property type="entry name" value="Metal-dependent hydrolases"/>
    <property type="match status" value="1"/>
</dbReference>
<sequence length="464" mass="50615">MQEEVMPDATVKFENARFIITMDPERRIIRDGSLVVQGQRILQVGKAEELADVQAGRVIDATDMVITPGFCNGHMHISYAHATRGIFPDDLGSAYLPNVFKLQSIMTEEEEYNTSLLAITELLKYGTTTFMDPGSTKYLDRCLDAYKQTGCRIITGTHVTDKPNPLGLPVSSTVDAVDIVETTIKEFNGKADGRVRAWAMPFALSMCTDELLLECKRLADHYGTGMTLHYNNAANYVENSIKETGLRPTQHLEKLGVLGDNVTLAHMLGQDESEVEALARTETKAVVVPTAAVKGGAGMTQHGTLPEMLDAGMAVGLGTDAGNNSNLLETNRAMYLIAVLYKDARQDSKTIPAETALEMATIMGAEALGLGADVGSLEVGKKADLVLFDTRRAEWQTLFNPVNNLVYNADGRSVHLVMVDGKIVVEDHKPLFVDEWALAQKVQGIGEDMLARAGLSFPPRWPIV</sequence>
<dbReference type="AlphaFoldDB" id="A0A381RCL8"/>
<organism evidence="3">
    <name type="scientific">marine metagenome</name>
    <dbReference type="NCBI Taxonomy" id="408172"/>
    <lineage>
        <taxon>unclassified sequences</taxon>
        <taxon>metagenomes</taxon>
        <taxon>ecological metagenomes</taxon>
    </lineage>
</organism>
<protein>
    <recommendedName>
        <fullName evidence="2">Amidohydrolase-related domain-containing protein</fullName>
    </recommendedName>
</protein>
<accession>A0A381RCL8</accession>
<dbReference type="PANTHER" id="PTHR43794:SF11">
    <property type="entry name" value="AMIDOHYDROLASE-RELATED DOMAIN-CONTAINING PROTEIN"/>
    <property type="match status" value="1"/>
</dbReference>
<proteinExistence type="predicted"/>
<reference evidence="3" key="1">
    <citation type="submission" date="2018-05" db="EMBL/GenBank/DDBJ databases">
        <authorList>
            <person name="Lanie J.A."/>
            <person name="Ng W.-L."/>
            <person name="Kazmierczak K.M."/>
            <person name="Andrzejewski T.M."/>
            <person name="Davidsen T.M."/>
            <person name="Wayne K.J."/>
            <person name="Tettelin H."/>
            <person name="Glass J.I."/>
            <person name="Rusch D."/>
            <person name="Podicherti R."/>
            <person name="Tsui H.-C.T."/>
            <person name="Winkler M.E."/>
        </authorList>
    </citation>
    <scope>NUCLEOTIDE SEQUENCE</scope>
</reference>
<name>A0A381RCL8_9ZZZZ</name>
<gene>
    <name evidence="3" type="ORF">METZ01_LOCUS42390</name>
</gene>
<dbReference type="Gene3D" id="2.30.40.10">
    <property type="entry name" value="Urease, subunit C, domain 1"/>
    <property type="match status" value="1"/>
</dbReference>
<feature type="domain" description="Amidohydrolase-related" evidence="2">
    <location>
        <begin position="65"/>
        <end position="424"/>
    </location>
</feature>
<dbReference type="InterPro" id="IPR050287">
    <property type="entry name" value="MTA/SAH_deaminase"/>
</dbReference>
<dbReference type="Pfam" id="PF01979">
    <property type="entry name" value="Amidohydro_1"/>
    <property type="match status" value="1"/>
</dbReference>
<dbReference type="SUPFAM" id="SSF51556">
    <property type="entry name" value="Metallo-dependent hydrolases"/>
    <property type="match status" value="1"/>
</dbReference>
<evidence type="ECO:0000313" key="3">
    <source>
        <dbReference type="EMBL" id="SUZ89536.1"/>
    </source>
</evidence>
<keyword evidence="1" id="KW-0378">Hydrolase</keyword>
<dbReference type="GO" id="GO:0016810">
    <property type="term" value="F:hydrolase activity, acting on carbon-nitrogen (but not peptide) bonds"/>
    <property type="evidence" value="ECO:0007669"/>
    <property type="project" value="InterPro"/>
</dbReference>
<evidence type="ECO:0000256" key="1">
    <source>
        <dbReference type="ARBA" id="ARBA00022801"/>
    </source>
</evidence>
<dbReference type="InterPro" id="IPR011059">
    <property type="entry name" value="Metal-dep_hydrolase_composite"/>
</dbReference>
<dbReference type="InterPro" id="IPR032466">
    <property type="entry name" value="Metal_Hydrolase"/>
</dbReference>
<dbReference type="SUPFAM" id="SSF51338">
    <property type="entry name" value="Composite domain of metallo-dependent hydrolases"/>
    <property type="match status" value="1"/>
</dbReference>
<dbReference type="PANTHER" id="PTHR43794">
    <property type="entry name" value="AMINOHYDROLASE SSNA-RELATED"/>
    <property type="match status" value="1"/>
</dbReference>
<dbReference type="InterPro" id="IPR006680">
    <property type="entry name" value="Amidohydro-rel"/>
</dbReference>
<evidence type="ECO:0000259" key="2">
    <source>
        <dbReference type="Pfam" id="PF01979"/>
    </source>
</evidence>